<proteinExistence type="predicted"/>
<evidence type="ECO:0000313" key="2">
    <source>
        <dbReference type="EMBL" id="JAN96046.1"/>
    </source>
</evidence>
<dbReference type="EMBL" id="GEBF01007586">
    <property type="protein sequence ID" value="JAN96046.1"/>
    <property type="molecule type" value="Transcribed_RNA"/>
</dbReference>
<keyword evidence="2" id="KW-0472">Membrane</keyword>
<dbReference type="AlphaFoldDB" id="A0A0P6JSY9"/>
<sequence>MGEAGSGGSCHVSPRRSERPGAALVRDHGPQGHGAGRRLLHHGHAPAPDLRVEAPGLGRLPRHQPGQRELGGRRQALRDLLESGHRPAPVCGHHGGQRPPAVLRVCPGPPGPAALRVLDRLLRGRQPGRADPQHRHQHRGRQSPALVRLGGPCVHALLLAVVRHHLRAPELQEPAAGRHPGLQQTRLGRHQKTTAEAMRVQLALSSGTVSLL</sequence>
<accession>A0A0P6JSY9</accession>
<organism evidence="2">
    <name type="scientific">Heterocephalus glaber</name>
    <name type="common">Naked mole rat</name>
    <dbReference type="NCBI Taxonomy" id="10181"/>
    <lineage>
        <taxon>Eukaryota</taxon>
        <taxon>Metazoa</taxon>
        <taxon>Chordata</taxon>
        <taxon>Craniata</taxon>
        <taxon>Vertebrata</taxon>
        <taxon>Euteleostomi</taxon>
        <taxon>Mammalia</taxon>
        <taxon>Eutheria</taxon>
        <taxon>Euarchontoglires</taxon>
        <taxon>Glires</taxon>
        <taxon>Rodentia</taxon>
        <taxon>Hystricomorpha</taxon>
        <taxon>Bathyergidae</taxon>
        <taxon>Heterocephalus</taxon>
    </lineage>
</organism>
<gene>
    <name evidence="2" type="primary">TMEM217</name>
</gene>
<reference evidence="2" key="1">
    <citation type="submission" date="2015-10" db="EMBL/GenBank/DDBJ databases">
        <title>FRAMA: From RNA-seq data to annotated mRNA assemblies.</title>
        <authorList>
            <person name="Bens M."/>
            <person name="Sahm A."/>
            <person name="Jahn N."/>
            <person name="Morhart M."/>
            <person name="Holtze S."/>
            <person name="Hildebrandt T.B."/>
            <person name="Platzer M."/>
            <person name="Szafranski K."/>
        </authorList>
    </citation>
    <scope>NUCLEOTIDE SEQUENCE</scope>
    <source>
        <tissue evidence="2">Testis</tissue>
    </source>
</reference>
<protein>
    <submittedName>
        <fullName evidence="2">Transmembrane protein 217 isoform 1</fullName>
    </submittedName>
</protein>
<evidence type="ECO:0000256" key="1">
    <source>
        <dbReference type="SAM" id="MobiDB-lite"/>
    </source>
</evidence>
<feature type="region of interest" description="Disordered" evidence="1">
    <location>
        <begin position="1"/>
        <end position="72"/>
    </location>
</feature>
<feature type="region of interest" description="Disordered" evidence="1">
    <location>
        <begin position="171"/>
        <end position="191"/>
    </location>
</feature>
<keyword evidence="2" id="KW-0812">Transmembrane</keyword>
<name>A0A0P6JSY9_HETGA</name>
<feature type="compositionally biased region" description="Basic residues" evidence="1">
    <location>
        <begin position="35"/>
        <end position="44"/>
    </location>
</feature>
<feature type="compositionally biased region" description="Basic and acidic residues" evidence="1">
    <location>
        <begin position="15"/>
        <end position="30"/>
    </location>
</feature>